<protein>
    <submittedName>
        <fullName evidence="2">Uncharacterized protein</fullName>
    </submittedName>
</protein>
<gene>
    <name evidence="2" type="ORF">QBC47DRAFT_445071</name>
</gene>
<sequence length="87" mass="10047">MEVPATRTMAERRIHKRRSASPRKVDPIEKIVAQLNRDYGIGIQVPDVSVPVDFRVDLAEEDEEYARWDRYVVTMFCLHLDAGFTAV</sequence>
<proteinExistence type="predicted"/>
<reference evidence="2" key="1">
    <citation type="submission" date="2023-06" db="EMBL/GenBank/DDBJ databases">
        <title>Genome-scale phylogeny and comparative genomics of the fungal order Sordariales.</title>
        <authorList>
            <consortium name="Lawrence Berkeley National Laboratory"/>
            <person name="Hensen N."/>
            <person name="Bonometti L."/>
            <person name="Westerberg I."/>
            <person name="Brannstrom I.O."/>
            <person name="Guillou S."/>
            <person name="Cros-Aarteil S."/>
            <person name="Calhoun S."/>
            <person name="Haridas S."/>
            <person name="Kuo A."/>
            <person name="Mondo S."/>
            <person name="Pangilinan J."/>
            <person name="Riley R."/>
            <person name="Labutti K."/>
            <person name="Andreopoulos B."/>
            <person name="Lipzen A."/>
            <person name="Chen C."/>
            <person name="Yanf M."/>
            <person name="Daum C."/>
            <person name="Ng V."/>
            <person name="Clum A."/>
            <person name="Steindorff A."/>
            <person name="Ohm R."/>
            <person name="Martin F."/>
            <person name="Silar P."/>
            <person name="Natvig D."/>
            <person name="Lalanne C."/>
            <person name="Gautier V."/>
            <person name="Ament-Velasquez S.L."/>
            <person name="Kruys A."/>
            <person name="Hutchinson M.I."/>
            <person name="Powell A.J."/>
            <person name="Barry K."/>
            <person name="Miller A.N."/>
            <person name="Grigoriev I.V."/>
            <person name="Debuchy R."/>
            <person name="Gladieux P."/>
            <person name="Thoren M.H."/>
            <person name="Johannesson H."/>
        </authorList>
    </citation>
    <scope>NUCLEOTIDE SEQUENCE</scope>
    <source>
        <strain evidence="2">PSN4</strain>
    </source>
</reference>
<dbReference type="AlphaFoldDB" id="A0AAJ0FCU4"/>
<dbReference type="Proteomes" id="UP001239445">
    <property type="component" value="Unassembled WGS sequence"/>
</dbReference>
<organism evidence="2 3">
    <name type="scientific">Echria macrotheca</name>
    <dbReference type="NCBI Taxonomy" id="438768"/>
    <lineage>
        <taxon>Eukaryota</taxon>
        <taxon>Fungi</taxon>
        <taxon>Dikarya</taxon>
        <taxon>Ascomycota</taxon>
        <taxon>Pezizomycotina</taxon>
        <taxon>Sordariomycetes</taxon>
        <taxon>Sordariomycetidae</taxon>
        <taxon>Sordariales</taxon>
        <taxon>Schizotheciaceae</taxon>
        <taxon>Echria</taxon>
    </lineage>
</organism>
<evidence type="ECO:0000313" key="3">
    <source>
        <dbReference type="Proteomes" id="UP001239445"/>
    </source>
</evidence>
<feature type="region of interest" description="Disordered" evidence="1">
    <location>
        <begin position="1"/>
        <end position="23"/>
    </location>
</feature>
<dbReference type="EMBL" id="MU839832">
    <property type="protein sequence ID" value="KAK1756495.1"/>
    <property type="molecule type" value="Genomic_DNA"/>
</dbReference>
<keyword evidence="3" id="KW-1185">Reference proteome</keyword>
<evidence type="ECO:0000313" key="2">
    <source>
        <dbReference type="EMBL" id="KAK1756495.1"/>
    </source>
</evidence>
<name>A0AAJ0FCU4_9PEZI</name>
<accession>A0AAJ0FCU4</accession>
<comment type="caution">
    <text evidence="2">The sequence shown here is derived from an EMBL/GenBank/DDBJ whole genome shotgun (WGS) entry which is preliminary data.</text>
</comment>
<evidence type="ECO:0000256" key="1">
    <source>
        <dbReference type="SAM" id="MobiDB-lite"/>
    </source>
</evidence>